<dbReference type="PROSITE" id="PS51123">
    <property type="entry name" value="OMPA_2"/>
    <property type="match status" value="1"/>
</dbReference>
<dbReference type="Pfam" id="PF13620">
    <property type="entry name" value="CarboxypepD_reg"/>
    <property type="match status" value="1"/>
</dbReference>
<name>A0ABT0QID8_9FLAO</name>
<dbReference type="Gene3D" id="2.60.40.1120">
    <property type="entry name" value="Carboxypeptidase-like, regulatory domain"/>
    <property type="match status" value="1"/>
</dbReference>
<keyword evidence="3" id="KW-0998">Cell outer membrane</keyword>
<protein>
    <submittedName>
        <fullName evidence="7">OmpA family protein</fullName>
    </submittedName>
</protein>
<evidence type="ECO:0000256" key="3">
    <source>
        <dbReference type="ARBA" id="ARBA00023237"/>
    </source>
</evidence>
<dbReference type="InterPro" id="IPR006664">
    <property type="entry name" value="OMP_bac"/>
</dbReference>
<dbReference type="PANTHER" id="PTHR30329:SF21">
    <property type="entry name" value="LIPOPROTEIN YIAD-RELATED"/>
    <property type="match status" value="1"/>
</dbReference>
<dbReference type="PANTHER" id="PTHR30329">
    <property type="entry name" value="STATOR ELEMENT OF FLAGELLAR MOTOR COMPLEX"/>
    <property type="match status" value="1"/>
</dbReference>
<reference evidence="7" key="1">
    <citation type="submission" date="2022-05" db="EMBL/GenBank/DDBJ databases">
        <authorList>
            <person name="Park J.-S."/>
        </authorList>
    </citation>
    <scope>NUCLEOTIDE SEQUENCE</scope>
    <source>
        <strain evidence="7">2012CJ34-3</strain>
    </source>
</reference>
<dbReference type="RefSeq" id="WP_249973791.1">
    <property type="nucleotide sequence ID" value="NZ_JAMFLZ010000008.1"/>
</dbReference>
<comment type="caution">
    <text evidence="7">The sequence shown here is derived from an EMBL/GenBank/DDBJ whole genome shotgun (WGS) entry which is preliminary data.</text>
</comment>
<dbReference type="CDD" id="cd07185">
    <property type="entry name" value="OmpA_C-like"/>
    <property type="match status" value="1"/>
</dbReference>
<dbReference type="Gene3D" id="2.120.10.30">
    <property type="entry name" value="TolB, C-terminal domain"/>
    <property type="match status" value="1"/>
</dbReference>
<evidence type="ECO:0000313" key="7">
    <source>
        <dbReference type="EMBL" id="MCL6296358.1"/>
    </source>
</evidence>
<accession>A0ABT0QID8</accession>
<dbReference type="Gene3D" id="1.25.40.10">
    <property type="entry name" value="Tetratricopeptide repeat domain"/>
    <property type="match status" value="1"/>
</dbReference>
<evidence type="ECO:0000256" key="1">
    <source>
        <dbReference type="ARBA" id="ARBA00004442"/>
    </source>
</evidence>
<feature type="domain" description="OmpA-like" evidence="6">
    <location>
        <begin position="519"/>
        <end position="647"/>
    </location>
</feature>
<dbReference type="InterPro" id="IPR011659">
    <property type="entry name" value="WD40"/>
</dbReference>
<dbReference type="InterPro" id="IPR011990">
    <property type="entry name" value="TPR-like_helical_dom_sf"/>
</dbReference>
<dbReference type="Proteomes" id="UP001165381">
    <property type="component" value="Unassembled WGS sequence"/>
</dbReference>
<organism evidence="7 8">
    <name type="scientific">Jejuia spongiicola</name>
    <dbReference type="NCBI Taxonomy" id="2942207"/>
    <lineage>
        <taxon>Bacteria</taxon>
        <taxon>Pseudomonadati</taxon>
        <taxon>Bacteroidota</taxon>
        <taxon>Flavobacteriia</taxon>
        <taxon>Flavobacteriales</taxon>
        <taxon>Flavobacteriaceae</taxon>
        <taxon>Jejuia</taxon>
    </lineage>
</organism>
<evidence type="ECO:0000256" key="2">
    <source>
        <dbReference type="ARBA" id="ARBA00023136"/>
    </source>
</evidence>
<dbReference type="SUPFAM" id="SSF81901">
    <property type="entry name" value="HCP-like"/>
    <property type="match status" value="1"/>
</dbReference>
<feature type="chain" id="PRO_5047371299" evidence="5">
    <location>
        <begin position="20"/>
        <end position="651"/>
    </location>
</feature>
<dbReference type="InterPro" id="IPR006665">
    <property type="entry name" value="OmpA-like"/>
</dbReference>
<gene>
    <name evidence="7" type="ORF">M3P09_15205</name>
</gene>
<dbReference type="InterPro" id="IPR011042">
    <property type="entry name" value="6-blade_b-propeller_TolB-like"/>
</dbReference>
<evidence type="ECO:0000259" key="6">
    <source>
        <dbReference type="PROSITE" id="PS51123"/>
    </source>
</evidence>
<dbReference type="Gene3D" id="3.30.1330.60">
    <property type="entry name" value="OmpA-like domain"/>
    <property type="match status" value="1"/>
</dbReference>
<keyword evidence="8" id="KW-1185">Reference proteome</keyword>
<comment type="subcellular location">
    <subcellularLocation>
        <location evidence="1">Cell outer membrane</location>
    </subcellularLocation>
</comment>
<dbReference type="SUPFAM" id="SSF49464">
    <property type="entry name" value="Carboxypeptidase regulatory domain-like"/>
    <property type="match status" value="1"/>
</dbReference>
<dbReference type="InterPro" id="IPR036737">
    <property type="entry name" value="OmpA-like_sf"/>
</dbReference>
<dbReference type="SUPFAM" id="SSF82171">
    <property type="entry name" value="DPP6 N-terminal domain-like"/>
    <property type="match status" value="1"/>
</dbReference>
<proteinExistence type="predicted"/>
<evidence type="ECO:0000256" key="4">
    <source>
        <dbReference type="PROSITE-ProRule" id="PRU00473"/>
    </source>
</evidence>
<dbReference type="Pfam" id="PF00691">
    <property type="entry name" value="OmpA"/>
    <property type="match status" value="1"/>
</dbReference>
<dbReference type="PRINTS" id="PR01021">
    <property type="entry name" value="OMPADOMAIN"/>
</dbReference>
<keyword evidence="2 4" id="KW-0472">Membrane</keyword>
<dbReference type="EMBL" id="JAMFLZ010000008">
    <property type="protein sequence ID" value="MCL6296358.1"/>
    <property type="molecule type" value="Genomic_DNA"/>
</dbReference>
<keyword evidence="5" id="KW-0732">Signal</keyword>
<sequence>MKTRLFLIILVLTGTFSFAQTKVADKFFESYAYIKASELYEDAVKNGDDSVHVLTRLGDCYYNNSNSEKAAIWYKKALDKDVEEVSSDHLYKYIQTQRSLGNYQEAEAWLDTFKLYQSGDSRIASEITDLSVYDELSSMSKVYINVVNLDLNTKYSDFGGYEYNGRMFFASARNSEVTGKKIYNWNEQPYLDIFETTVNETNGVKEFGSIVSIDAQGINTPYHEATVAITNDGKTIYFTRDNLSKRNKLNSDNKGTTHLKIYKATLDNGNWKNIEELEFNNDKFSTGHPALNPDNTKLYFVSDREHEDAQGQTDIYVVDILEDGNNYSKPRNLGPAINTPGREMFPFIAKDSTMYFSSDGFINLGLLDIYKTAFLKDFYAPVENLRAPFNSGYDDFAFYMDSDTKTGYFSSHRPGGKGNDDIYSFSTYKCKQIVKGIVRDKETKEPISGATVELINQSGKIINHVTTIGNGKYHFEVDCKKNYSVRASKPVYEDDLQSLTTTAFNNQMITADLYLKNLLAIPCEIVINPIFFDFNKSNIRTDSKYELENIVDALRAYPDMKIIIESHTDRRGNLKYNDRLSDRRAKSTRDYIISRGIAAKRIVSATGYGERKKLIGDNEIDNMPTRAEKEAAHQKNRRSYFKIVDCKKDEK</sequence>
<dbReference type="InterPro" id="IPR050330">
    <property type="entry name" value="Bact_OuterMem_StrucFunc"/>
</dbReference>
<evidence type="ECO:0000313" key="8">
    <source>
        <dbReference type="Proteomes" id="UP001165381"/>
    </source>
</evidence>
<dbReference type="InterPro" id="IPR008969">
    <property type="entry name" value="CarboxyPept-like_regulatory"/>
</dbReference>
<dbReference type="Pfam" id="PF07676">
    <property type="entry name" value="PD40"/>
    <property type="match status" value="3"/>
</dbReference>
<dbReference type="SUPFAM" id="SSF103088">
    <property type="entry name" value="OmpA-like"/>
    <property type="match status" value="1"/>
</dbReference>
<evidence type="ECO:0000256" key="5">
    <source>
        <dbReference type="SAM" id="SignalP"/>
    </source>
</evidence>
<feature type="signal peptide" evidence="5">
    <location>
        <begin position="1"/>
        <end position="19"/>
    </location>
</feature>